<sequence>MTSPGELNLTPRTAGKRAADLKVGDVVLESSAHPARIVRLTYTSSRVHVYCRYIWQATREPDWKLGQYRPDARLEVAKKGEY</sequence>
<gene>
    <name evidence="1" type="ORF">FLP10_15160</name>
</gene>
<organism evidence="1 2">
    <name type="scientific">Agromyces intestinalis</name>
    <dbReference type="NCBI Taxonomy" id="2592652"/>
    <lineage>
        <taxon>Bacteria</taxon>
        <taxon>Bacillati</taxon>
        <taxon>Actinomycetota</taxon>
        <taxon>Actinomycetes</taxon>
        <taxon>Micrococcales</taxon>
        <taxon>Microbacteriaceae</taxon>
        <taxon>Agromyces</taxon>
    </lineage>
</organism>
<accession>A0A5C1YJ51</accession>
<dbReference type="AlphaFoldDB" id="A0A5C1YJ51"/>
<keyword evidence="2" id="KW-1185">Reference proteome</keyword>
<proteinExistence type="predicted"/>
<dbReference type="Proteomes" id="UP000324678">
    <property type="component" value="Chromosome"/>
</dbReference>
<protein>
    <submittedName>
        <fullName evidence="1">Uncharacterized protein</fullName>
    </submittedName>
</protein>
<dbReference type="OrthoDB" id="5123608at2"/>
<dbReference type="EMBL" id="CP043505">
    <property type="protein sequence ID" value="QEO15618.1"/>
    <property type="molecule type" value="Genomic_DNA"/>
</dbReference>
<dbReference type="KEGG" id="ail:FLP10_15160"/>
<dbReference type="RefSeq" id="WP_149161631.1">
    <property type="nucleotide sequence ID" value="NZ_CP043505.1"/>
</dbReference>
<name>A0A5C1YJ51_9MICO</name>
<evidence type="ECO:0000313" key="1">
    <source>
        <dbReference type="EMBL" id="QEO15618.1"/>
    </source>
</evidence>
<evidence type="ECO:0000313" key="2">
    <source>
        <dbReference type="Proteomes" id="UP000324678"/>
    </source>
</evidence>
<reference evidence="1 2" key="1">
    <citation type="submission" date="2019-09" db="EMBL/GenBank/DDBJ databases">
        <title>Genome sequencing of strain KACC 19306.</title>
        <authorList>
            <person name="Heo J."/>
            <person name="Kim S.-J."/>
            <person name="Kim J.-S."/>
            <person name="Hong S.-B."/>
            <person name="Kwon S.-W."/>
        </authorList>
    </citation>
    <scope>NUCLEOTIDE SEQUENCE [LARGE SCALE GENOMIC DNA]</scope>
    <source>
        <strain evidence="1 2">KACC 19306</strain>
    </source>
</reference>